<feature type="compositionally biased region" description="Acidic residues" evidence="1">
    <location>
        <begin position="569"/>
        <end position="588"/>
    </location>
</feature>
<sequence>MVAQFVPGAVILYREPGGTSRLWPSIYLTDDATPGEFLRTRPSGSCSIILKLARVLDTSHLRWAQTSQLELFDPGAADAETKRTTPKLQEAYDAALDTIDAQFDMSYWRAILASGGTPEPGATVTDYDDLENDPEMQQAIRMGIISVGPPKQPIRNELPAPKGGSTTNLFRSPPARPRDAIADAHNSELSLPLRQRPQPPPTLLTPAPSPSDELNAFGFSSRPLKRSSPSGSALPDDELPPPTQRRKFGVGTNSGRAIGCVISSQFTKGTQYLPFAISDSEDSEDDLPPPPPRRRSRVANVGGLSQHTPQSSAHKFKVAATSQFTAREVFRRNGPNALAPAAPDADVIEGDLDESNQFVQIFVGPEMDSTNDSDIDPLRRRHKFQLLKHHLWDKPYFRDALSGRNYIEPIGDKTWELVHPRLIDIAPEDFRWVAEYLSDGDFGHREPETEEETADTFAQCMSAWRTAELLDMDDLLDHIVDKIRASQPWWDLWNVMAFAVSIYQSEVALQAHEELKALFSDYIAELFYIYLEDDHLSGTFTARLKQLPELERHVMKKRVAQLERRAQPGEEEDAVIEAGQEDNMDLYS</sequence>
<gene>
    <name evidence="2" type="ORF">N0V91_000687</name>
</gene>
<feature type="region of interest" description="Disordered" evidence="1">
    <location>
        <begin position="275"/>
        <end position="316"/>
    </location>
</feature>
<dbReference type="Proteomes" id="UP001140510">
    <property type="component" value="Unassembled WGS sequence"/>
</dbReference>
<dbReference type="EMBL" id="JAPEVA010000003">
    <property type="protein sequence ID" value="KAJ4412219.1"/>
    <property type="molecule type" value="Genomic_DNA"/>
</dbReference>
<dbReference type="AlphaFoldDB" id="A0A9W9DBN9"/>
<evidence type="ECO:0000313" key="3">
    <source>
        <dbReference type="Proteomes" id="UP001140510"/>
    </source>
</evidence>
<evidence type="ECO:0000256" key="1">
    <source>
        <dbReference type="SAM" id="MobiDB-lite"/>
    </source>
</evidence>
<dbReference type="OrthoDB" id="3767798at2759"/>
<proteinExistence type="predicted"/>
<accession>A0A9W9DBN9</accession>
<organism evidence="2 3">
    <name type="scientific">Didymella pomorum</name>
    <dbReference type="NCBI Taxonomy" id="749634"/>
    <lineage>
        <taxon>Eukaryota</taxon>
        <taxon>Fungi</taxon>
        <taxon>Dikarya</taxon>
        <taxon>Ascomycota</taxon>
        <taxon>Pezizomycotina</taxon>
        <taxon>Dothideomycetes</taxon>
        <taxon>Pleosporomycetidae</taxon>
        <taxon>Pleosporales</taxon>
        <taxon>Pleosporineae</taxon>
        <taxon>Didymellaceae</taxon>
        <taxon>Didymella</taxon>
    </lineage>
</organism>
<comment type="caution">
    <text evidence="2">The sequence shown here is derived from an EMBL/GenBank/DDBJ whole genome shotgun (WGS) entry which is preliminary data.</text>
</comment>
<feature type="compositionally biased region" description="Polar residues" evidence="1">
    <location>
        <begin position="303"/>
        <end position="313"/>
    </location>
</feature>
<feature type="region of interest" description="Disordered" evidence="1">
    <location>
        <begin position="564"/>
        <end position="588"/>
    </location>
</feature>
<keyword evidence="3" id="KW-1185">Reference proteome</keyword>
<protein>
    <submittedName>
        <fullName evidence="2">Uncharacterized protein</fullName>
    </submittedName>
</protein>
<evidence type="ECO:0000313" key="2">
    <source>
        <dbReference type="EMBL" id="KAJ4412219.1"/>
    </source>
</evidence>
<feature type="region of interest" description="Disordered" evidence="1">
    <location>
        <begin position="148"/>
        <end position="253"/>
    </location>
</feature>
<reference evidence="2" key="1">
    <citation type="submission" date="2022-10" db="EMBL/GenBank/DDBJ databases">
        <title>Tapping the CABI collections for fungal endophytes: first genome assemblies for Collariella, Neodidymelliopsis, Ascochyta clinopodiicola, Didymella pomorum, Didymosphaeria variabile, Neocosmospora piperis and Neocucurbitaria cava.</title>
        <authorList>
            <person name="Hill R."/>
        </authorList>
    </citation>
    <scope>NUCLEOTIDE SEQUENCE</scope>
    <source>
        <strain evidence="2">IMI 355091</strain>
    </source>
</reference>
<feature type="compositionally biased region" description="Pro residues" evidence="1">
    <location>
        <begin position="197"/>
        <end position="209"/>
    </location>
</feature>
<feature type="compositionally biased region" description="Basic and acidic residues" evidence="1">
    <location>
        <begin position="176"/>
        <end position="186"/>
    </location>
</feature>
<name>A0A9W9DBN9_9PLEO</name>